<comment type="caution">
    <text evidence="8">The sequence shown here is derived from an EMBL/GenBank/DDBJ whole genome shotgun (WGS) entry which is preliminary data.</text>
</comment>
<dbReference type="PANTHER" id="PTHR33048:SF131">
    <property type="entry name" value="INTEGRAL MEMBRANE PROTEIN"/>
    <property type="match status" value="1"/>
</dbReference>
<dbReference type="OrthoDB" id="408702at2759"/>
<dbReference type="GO" id="GO:0016020">
    <property type="term" value="C:membrane"/>
    <property type="evidence" value="ECO:0007669"/>
    <property type="project" value="UniProtKB-SubCell"/>
</dbReference>
<evidence type="ECO:0000256" key="5">
    <source>
        <dbReference type="ARBA" id="ARBA00038359"/>
    </source>
</evidence>
<sequence>MRSACILANCIMADSLGTAKVQADLCNLPHESRTGLLLASLTTVYAMVCLFVALRFATRLLTKRVRADDWCILAALLLATATYTSAYEMTRYNFGKHLWDLEPGQLQAALRYFYICWNLYVITLGLVKISLVVFYLQVFEDRRFRIVSWIVIGFISLSTIIIQVLTVFACTPIQSFWDRDIKGQCLDVGAIGFANSALAITQDLIILIMPMPSLWGLQMKRWRKIAVALMFAVGTL</sequence>
<dbReference type="Proteomes" id="UP001140562">
    <property type="component" value="Unassembled WGS sequence"/>
</dbReference>
<keyword evidence="3 6" id="KW-1133">Transmembrane helix</keyword>
<evidence type="ECO:0000256" key="3">
    <source>
        <dbReference type="ARBA" id="ARBA00022989"/>
    </source>
</evidence>
<protein>
    <recommendedName>
        <fullName evidence="7">Rhodopsin domain-containing protein</fullName>
    </recommendedName>
</protein>
<gene>
    <name evidence="8" type="ORF">N0V87_009077</name>
</gene>
<dbReference type="InterPro" id="IPR049326">
    <property type="entry name" value="Rhodopsin_dom_fungi"/>
</dbReference>
<evidence type="ECO:0000256" key="6">
    <source>
        <dbReference type="SAM" id="Phobius"/>
    </source>
</evidence>
<evidence type="ECO:0000259" key="7">
    <source>
        <dbReference type="Pfam" id="PF20684"/>
    </source>
</evidence>
<evidence type="ECO:0000256" key="1">
    <source>
        <dbReference type="ARBA" id="ARBA00004141"/>
    </source>
</evidence>
<comment type="subcellular location">
    <subcellularLocation>
        <location evidence="1">Membrane</location>
        <topology evidence="1">Multi-pass membrane protein</topology>
    </subcellularLocation>
</comment>
<organism evidence="8 9">
    <name type="scientific">Didymella glomerata</name>
    <dbReference type="NCBI Taxonomy" id="749621"/>
    <lineage>
        <taxon>Eukaryota</taxon>
        <taxon>Fungi</taxon>
        <taxon>Dikarya</taxon>
        <taxon>Ascomycota</taxon>
        <taxon>Pezizomycotina</taxon>
        <taxon>Dothideomycetes</taxon>
        <taxon>Pleosporomycetidae</taxon>
        <taxon>Pleosporales</taxon>
        <taxon>Pleosporineae</taxon>
        <taxon>Didymellaceae</taxon>
        <taxon>Didymella</taxon>
    </lineage>
</organism>
<name>A0A9W8WSA6_9PLEO</name>
<feature type="transmembrane region" description="Helical" evidence="6">
    <location>
        <begin position="70"/>
        <end position="89"/>
    </location>
</feature>
<dbReference type="EMBL" id="JAPEUV010000146">
    <property type="protein sequence ID" value="KAJ4331533.1"/>
    <property type="molecule type" value="Genomic_DNA"/>
</dbReference>
<comment type="similarity">
    <text evidence="5">Belongs to the SAT4 family.</text>
</comment>
<feature type="domain" description="Rhodopsin" evidence="7">
    <location>
        <begin position="54"/>
        <end position="235"/>
    </location>
</feature>
<dbReference type="Pfam" id="PF20684">
    <property type="entry name" value="Fung_rhodopsin"/>
    <property type="match status" value="1"/>
</dbReference>
<dbReference type="AlphaFoldDB" id="A0A9W8WSA6"/>
<feature type="transmembrane region" description="Helical" evidence="6">
    <location>
        <begin position="35"/>
        <end position="58"/>
    </location>
</feature>
<proteinExistence type="inferred from homology"/>
<keyword evidence="9" id="KW-1185">Reference proteome</keyword>
<feature type="transmembrane region" description="Helical" evidence="6">
    <location>
        <begin position="146"/>
        <end position="169"/>
    </location>
</feature>
<evidence type="ECO:0000313" key="8">
    <source>
        <dbReference type="EMBL" id="KAJ4331533.1"/>
    </source>
</evidence>
<evidence type="ECO:0000256" key="4">
    <source>
        <dbReference type="ARBA" id="ARBA00023136"/>
    </source>
</evidence>
<evidence type="ECO:0000256" key="2">
    <source>
        <dbReference type="ARBA" id="ARBA00022692"/>
    </source>
</evidence>
<evidence type="ECO:0000313" key="9">
    <source>
        <dbReference type="Proteomes" id="UP001140562"/>
    </source>
</evidence>
<dbReference type="InterPro" id="IPR052337">
    <property type="entry name" value="SAT4-like"/>
</dbReference>
<accession>A0A9W8WSA6</accession>
<dbReference type="PANTHER" id="PTHR33048">
    <property type="entry name" value="PTH11-LIKE INTEGRAL MEMBRANE PROTEIN (AFU_ORTHOLOGUE AFUA_5G11245)"/>
    <property type="match status" value="1"/>
</dbReference>
<reference evidence="8" key="1">
    <citation type="submission" date="2022-10" db="EMBL/GenBank/DDBJ databases">
        <title>Tapping the CABI collections for fungal endophytes: first genome assemblies for Collariella, Neodidymelliopsis, Ascochyta clinopodiicola, Didymella pomorum, Didymosphaeria variabile, Neocosmospora piperis and Neocucurbitaria cava.</title>
        <authorList>
            <person name="Hill R."/>
        </authorList>
    </citation>
    <scope>NUCLEOTIDE SEQUENCE</scope>
    <source>
        <strain evidence="8">IMI 360193</strain>
    </source>
</reference>
<keyword evidence="4 6" id="KW-0472">Membrane</keyword>
<feature type="transmembrane region" description="Helical" evidence="6">
    <location>
        <begin position="109"/>
        <end position="134"/>
    </location>
</feature>
<keyword evidence="2 6" id="KW-0812">Transmembrane</keyword>
<feature type="transmembrane region" description="Helical" evidence="6">
    <location>
        <begin position="189"/>
        <end position="215"/>
    </location>
</feature>